<dbReference type="AlphaFoldDB" id="A0A8J2ZGQ0"/>
<protein>
    <submittedName>
        <fullName evidence="7">Monooxygenase</fullName>
    </submittedName>
</protein>
<proteinExistence type="predicted"/>
<evidence type="ECO:0000313" key="7">
    <source>
        <dbReference type="EMBL" id="GGG61966.1"/>
    </source>
</evidence>
<evidence type="ECO:0000313" key="8">
    <source>
        <dbReference type="Proteomes" id="UP000617145"/>
    </source>
</evidence>
<dbReference type="SUPFAM" id="SSF51905">
    <property type="entry name" value="FAD/NAD(P)-binding domain"/>
    <property type="match status" value="1"/>
</dbReference>
<dbReference type="PANTHER" id="PTHR13789:SF318">
    <property type="entry name" value="GERANYLGERANYL DIPHOSPHATE REDUCTASE"/>
    <property type="match status" value="1"/>
</dbReference>
<dbReference type="GO" id="GO:0071949">
    <property type="term" value="F:FAD binding"/>
    <property type="evidence" value="ECO:0007669"/>
    <property type="project" value="InterPro"/>
</dbReference>
<evidence type="ECO:0000256" key="4">
    <source>
        <dbReference type="ARBA" id="ARBA00023002"/>
    </source>
</evidence>
<gene>
    <name evidence="7" type="primary">nahG</name>
    <name evidence="7" type="ORF">GCM10011415_05210</name>
</gene>
<dbReference type="PANTHER" id="PTHR13789">
    <property type="entry name" value="MONOOXYGENASE"/>
    <property type="match status" value="1"/>
</dbReference>
<dbReference type="Pfam" id="PF01494">
    <property type="entry name" value="FAD_binding_3"/>
    <property type="match status" value="1"/>
</dbReference>
<evidence type="ECO:0000256" key="3">
    <source>
        <dbReference type="ARBA" id="ARBA00022827"/>
    </source>
</evidence>
<dbReference type="PRINTS" id="PR00420">
    <property type="entry name" value="RNGMNOXGNASE"/>
</dbReference>
<feature type="domain" description="FAD-binding" evidence="6">
    <location>
        <begin position="10"/>
        <end position="343"/>
    </location>
</feature>
<comment type="cofactor">
    <cofactor evidence="1">
        <name>FAD</name>
        <dbReference type="ChEBI" id="CHEBI:57692"/>
    </cofactor>
</comment>
<dbReference type="RefSeq" id="WP_188788519.1">
    <property type="nucleotide sequence ID" value="NZ_BMJV01000001.1"/>
</dbReference>
<dbReference type="InterPro" id="IPR050493">
    <property type="entry name" value="FAD-dep_Monooxygenase_BioMet"/>
</dbReference>
<evidence type="ECO:0000256" key="1">
    <source>
        <dbReference type="ARBA" id="ARBA00001974"/>
    </source>
</evidence>
<keyword evidence="5 7" id="KW-0503">Monooxygenase</keyword>
<evidence type="ECO:0000256" key="5">
    <source>
        <dbReference type="ARBA" id="ARBA00023033"/>
    </source>
</evidence>
<sequence length="394" mass="42673">MKPEALQGLRVVVAGGGIGGLATALALHRHGARVRVLERAEALTEVGAGIQVSPNGLRVIEALGLGPQLAERSCKARAVMLRNFRHGAEVARLDLGQLPEGQDYRFVHRADLVDLLAETARNRGVKIRLLQNARSVTPGDLPRLDLCNGDTVEADLVVGADGLHSVLRPAVDGPSQPKFTGQVAWRAIVPNSFDHPSEAWVHMGPGRHIVSYPLRDGSMVNLVAAEARSAWTEEGWAQEGNPDDLRRAFARFGGVVPEMLGHVERVGLWGLFRHPVAQRWHAPGVALVGDAAHATLPFMAQGANMALEDAWVLAACLAARPRDEALARYQSLRRDRCQRIVAAASGNAWKYHLRTPLLRGVAHMGLGMVSCMAPSKLMGQFDWIYGHDVTSQTI</sequence>
<name>A0A8J2ZGQ0_9RHOB</name>
<evidence type="ECO:0000259" key="6">
    <source>
        <dbReference type="Pfam" id="PF01494"/>
    </source>
</evidence>
<dbReference type="InterPro" id="IPR002938">
    <property type="entry name" value="FAD-bd"/>
</dbReference>
<dbReference type="SUPFAM" id="SSF54373">
    <property type="entry name" value="FAD-linked reductases, C-terminal domain"/>
    <property type="match status" value="1"/>
</dbReference>
<accession>A0A8J2ZGQ0</accession>
<keyword evidence="3" id="KW-0274">FAD</keyword>
<dbReference type="Gene3D" id="3.50.50.60">
    <property type="entry name" value="FAD/NAD(P)-binding domain"/>
    <property type="match status" value="1"/>
</dbReference>
<comment type="caution">
    <text evidence="7">The sequence shown here is derived from an EMBL/GenBank/DDBJ whole genome shotgun (WGS) entry which is preliminary data.</text>
</comment>
<dbReference type="Proteomes" id="UP000617145">
    <property type="component" value="Unassembled WGS sequence"/>
</dbReference>
<keyword evidence="4" id="KW-0560">Oxidoreductase</keyword>
<dbReference type="InterPro" id="IPR036188">
    <property type="entry name" value="FAD/NAD-bd_sf"/>
</dbReference>
<reference evidence="7" key="2">
    <citation type="submission" date="2020-09" db="EMBL/GenBank/DDBJ databases">
        <authorList>
            <person name="Sun Q."/>
            <person name="Zhou Y."/>
        </authorList>
    </citation>
    <scope>NUCLEOTIDE SEQUENCE</scope>
    <source>
        <strain evidence="7">CGMCC 1.15762</strain>
    </source>
</reference>
<reference evidence="7" key="1">
    <citation type="journal article" date="2014" name="Int. J. Syst. Evol. Microbiol.">
        <title>Complete genome sequence of Corynebacterium casei LMG S-19264T (=DSM 44701T), isolated from a smear-ripened cheese.</title>
        <authorList>
            <consortium name="US DOE Joint Genome Institute (JGI-PGF)"/>
            <person name="Walter F."/>
            <person name="Albersmeier A."/>
            <person name="Kalinowski J."/>
            <person name="Ruckert C."/>
        </authorList>
    </citation>
    <scope>NUCLEOTIDE SEQUENCE</scope>
    <source>
        <strain evidence="7">CGMCC 1.15762</strain>
    </source>
</reference>
<evidence type="ECO:0000256" key="2">
    <source>
        <dbReference type="ARBA" id="ARBA00022630"/>
    </source>
</evidence>
<dbReference type="GO" id="GO:0004497">
    <property type="term" value="F:monooxygenase activity"/>
    <property type="evidence" value="ECO:0007669"/>
    <property type="project" value="UniProtKB-KW"/>
</dbReference>
<organism evidence="7 8">
    <name type="scientific">Salipiger pallidus</name>
    <dbReference type="NCBI Taxonomy" id="1775170"/>
    <lineage>
        <taxon>Bacteria</taxon>
        <taxon>Pseudomonadati</taxon>
        <taxon>Pseudomonadota</taxon>
        <taxon>Alphaproteobacteria</taxon>
        <taxon>Rhodobacterales</taxon>
        <taxon>Roseobacteraceae</taxon>
        <taxon>Salipiger</taxon>
    </lineage>
</organism>
<keyword evidence="2" id="KW-0285">Flavoprotein</keyword>
<dbReference type="EMBL" id="BMJV01000001">
    <property type="protein sequence ID" value="GGG61966.1"/>
    <property type="molecule type" value="Genomic_DNA"/>
</dbReference>
<keyword evidence="8" id="KW-1185">Reference proteome</keyword>